<proteinExistence type="predicted"/>
<dbReference type="EMBL" id="JAHRIO010075562">
    <property type="protein sequence ID" value="MEQ2183354.1"/>
    <property type="molecule type" value="Genomic_DNA"/>
</dbReference>
<protein>
    <submittedName>
        <fullName evidence="1">Uncharacterized protein</fullName>
    </submittedName>
</protein>
<feature type="non-terminal residue" evidence="1">
    <location>
        <position position="1"/>
    </location>
</feature>
<keyword evidence="2" id="KW-1185">Reference proteome</keyword>
<evidence type="ECO:0000313" key="1">
    <source>
        <dbReference type="EMBL" id="MEQ2183354.1"/>
    </source>
</evidence>
<evidence type="ECO:0000313" key="2">
    <source>
        <dbReference type="Proteomes" id="UP001476798"/>
    </source>
</evidence>
<accession>A0ABV0PIV3</accession>
<sequence length="146" mass="16434">TAAMAYFLPDAIDSWTDLIDDNNVTEASQSLRSKAEEIRKIIRTLREQFNINEYVGFGSVHFFTVMLALSVVLHVSEYEATVHLAACLGKTSPETMMEEDYLNQQYAYTVNNTGMTVPSETIRSTHSPLFKMFKAVFGDVFPSFNG</sequence>
<comment type="caution">
    <text evidence="1">The sequence shown here is derived from an EMBL/GenBank/DDBJ whole genome shotgun (WGS) entry which is preliminary data.</text>
</comment>
<reference evidence="1 2" key="1">
    <citation type="submission" date="2021-06" db="EMBL/GenBank/DDBJ databases">
        <authorList>
            <person name="Palmer J.M."/>
        </authorList>
    </citation>
    <scope>NUCLEOTIDE SEQUENCE [LARGE SCALE GENOMIC DNA]</scope>
    <source>
        <strain evidence="1 2">GA_2019</strain>
        <tissue evidence="1">Muscle</tissue>
    </source>
</reference>
<dbReference type="Proteomes" id="UP001476798">
    <property type="component" value="Unassembled WGS sequence"/>
</dbReference>
<name>A0ABV0PIV3_9TELE</name>
<organism evidence="1 2">
    <name type="scientific">Goodea atripinnis</name>
    <dbReference type="NCBI Taxonomy" id="208336"/>
    <lineage>
        <taxon>Eukaryota</taxon>
        <taxon>Metazoa</taxon>
        <taxon>Chordata</taxon>
        <taxon>Craniata</taxon>
        <taxon>Vertebrata</taxon>
        <taxon>Euteleostomi</taxon>
        <taxon>Actinopterygii</taxon>
        <taxon>Neopterygii</taxon>
        <taxon>Teleostei</taxon>
        <taxon>Neoteleostei</taxon>
        <taxon>Acanthomorphata</taxon>
        <taxon>Ovalentaria</taxon>
        <taxon>Atherinomorphae</taxon>
        <taxon>Cyprinodontiformes</taxon>
        <taxon>Goodeidae</taxon>
        <taxon>Goodea</taxon>
    </lineage>
</organism>
<gene>
    <name evidence="1" type="ORF">GOODEAATRI_031795</name>
</gene>